<dbReference type="InterPro" id="IPR050237">
    <property type="entry name" value="ATP-dep_AMP-bd_enzyme"/>
</dbReference>
<evidence type="ECO:0000313" key="3">
    <source>
        <dbReference type="EMBL" id="GEL21247.1"/>
    </source>
</evidence>
<organism evidence="3 4">
    <name type="scientific">Pseudonocardia sulfidoxydans NBRC 16205</name>
    <dbReference type="NCBI Taxonomy" id="1223511"/>
    <lineage>
        <taxon>Bacteria</taxon>
        <taxon>Bacillati</taxon>
        <taxon>Actinomycetota</taxon>
        <taxon>Actinomycetes</taxon>
        <taxon>Pseudonocardiales</taxon>
        <taxon>Pseudonocardiaceae</taxon>
        <taxon>Pseudonocardia</taxon>
    </lineage>
</organism>
<dbReference type="GO" id="GO:0016878">
    <property type="term" value="F:acid-thiol ligase activity"/>
    <property type="evidence" value="ECO:0007669"/>
    <property type="project" value="UniProtKB-ARBA"/>
</dbReference>
<proteinExistence type="predicted"/>
<protein>
    <submittedName>
        <fullName evidence="3">Fatty-acyl-CoA synthase</fullName>
    </submittedName>
</protein>
<sequence length="516" mass="55088">MTDAQSLVRAAAGSSVVDLVDARARTHPDRVALQSGSRQVTYRALGERTRRLATVLDRAGVRHGDRIGLVSENRPEYLEIILAASRLGAVVATASTRATAAEIDACLDLVAPRVTIRSSRHTVEGRPEPVLVLGPAFEADLTAATEREEPNAAGAEDLVVILYTSGTTGTPKGACISHRAEIARSMATRAELGIAAGDAFVAWSPLHHMGALDNSLSTLMSGGKVVVVDGFDVDTLLDVIAHERIGWLLVMPGTVGRLADALRDNGIRPAGVTVCGVMPDLVRPVEIAALTTLLDAPYANTFGATETGCPPCSAGVIPVGVEPTGFAKEQSAYCEVRLVAPDGRDVPDGEPGEVAMRGPTLFSGYWDNEATNLADFRDGWFHLGDVLLRHPDGTLSFVDRVKYMIKSGGENVYPAEIERVLLQTPGVLEAGVVRRPDDRWGEVPVAFVVHTAGSVPQAELIAACRAQLPGFKTPKEIHFVTTESMPRNAFGKILRHELEKLLTDEKPSHVKDSTDD</sequence>
<dbReference type="Proteomes" id="UP000321685">
    <property type="component" value="Unassembled WGS sequence"/>
</dbReference>
<dbReference type="InterPro" id="IPR045851">
    <property type="entry name" value="AMP-bd_C_sf"/>
</dbReference>
<keyword evidence="4" id="KW-1185">Reference proteome</keyword>
<dbReference type="InterPro" id="IPR000873">
    <property type="entry name" value="AMP-dep_synth/lig_dom"/>
</dbReference>
<dbReference type="Pfam" id="PF13193">
    <property type="entry name" value="AMP-binding_C"/>
    <property type="match status" value="1"/>
</dbReference>
<dbReference type="Gene3D" id="3.30.300.30">
    <property type="match status" value="1"/>
</dbReference>
<gene>
    <name evidence="3" type="ORF">PSU4_02010</name>
</gene>
<dbReference type="SUPFAM" id="SSF56801">
    <property type="entry name" value="Acetyl-CoA synthetase-like"/>
    <property type="match status" value="1"/>
</dbReference>
<reference evidence="3 4" key="1">
    <citation type="submission" date="2019-07" db="EMBL/GenBank/DDBJ databases">
        <title>Whole genome shotgun sequence of Pseudonocardia sulfidoxydans NBRC 16205.</title>
        <authorList>
            <person name="Hosoyama A."/>
            <person name="Uohara A."/>
            <person name="Ohji S."/>
            <person name="Ichikawa N."/>
        </authorList>
    </citation>
    <scope>NUCLEOTIDE SEQUENCE [LARGE SCALE GENOMIC DNA]</scope>
    <source>
        <strain evidence="3 4">NBRC 16205</strain>
    </source>
</reference>
<dbReference type="PANTHER" id="PTHR43767:SF1">
    <property type="entry name" value="NONRIBOSOMAL PEPTIDE SYNTHASE PES1 (EUROFUNG)-RELATED"/>
    <property type="match status" value="1"/>
</dbReference>
<dbReference type="InterPro" id="IPR025110">
    <property type="entry name" value="AMP-bd_C"/>
</dbReference>
<dbReference type="AlphaFoldDB" id="A0A511D9H0"/>
<dbReference type="InterPro" id="IPR042099">
    <property type="entry name" value="ANL_N_sf"/>
</dbReference>
<comment type="caution">
    <text evidence="3">The sequence shown here is derived from an EMBL/GenBank/DDBJ whole genome shotgun (WGS) entry which is preliminary data.</text>
</comment>
<evidence type="ECO:0000259" key="2">
    <source>
        <dbReference type="Pfam" id="PF13193"/>
    </source>
</evidence>
<evidence type="ECO:0000259" key="1">
    <source>
        <dbReference type="Pfam" id="PF00501"/>
    </source>
</evidence>
<dbReference type="RefSeq" id="WP_186816677.1">
    <property type="nucleotide sequence ID" value="NZ_BJVJ01000001.1"/>
</dbReference>
<dbReference type="EMBL" id="BJVJ01000001">
    <property type="protein sequence ID" value="GEL21247.1"/>
    <property type="molecule type" value="Genomic_DNA"/>
</dbReference>
<name>A0A511D9H0_9PSEU</name>
<dbReference type="PANTHER" id="PTHR43767">
    <property type="entry name" value="LONG-CHAIN-FATTY-ACID--COA LIGASE"/>
    <property type="match status" value="1"/>
</dbReference>
<dbReference type="Pfam" id="PF00501">
    <property type="entry name" value="AMP-binding"/>
    <property type="match status" value="1"/>
</dbReference>
<accession>A0A511D9H0</accession>
<feature type="domain" description="AMP-dependent synthetase/ligase" evidence="1">
    <location>
        <begin position="21"/>
        <end position="366"/>
    </location>
</feature>
<evidence type="ECO:0000313" key="4">
    <source>
        <dbReference type="Proteomes" id="UP000321685"/>
    </source>
</evidence>
<dbReference type="Gene3D" id="3.40.50.12780">
    <property type="entry name" value="N-terminal domain of ligase-like"/>
    <property type="match status" value="1"/>
</dbReference>
<dbReference type="PROSITE" id="PS00455">
    <property type="entry name" value="AMP_BINDING"/>
    <property type="match status" value="1"/>
</dbReference>
<feature type="domain" description="AMP-binding enzyme C-terminal" evidence="2">
    <location>
        <begin position="416"/>
        <end position="492"/>
    </location>
</feature>
<dbReference type="InterPro" id="IPR020845">
    <property type="entry name" value="AMP-binding_CS"/>
</dbReference>